<evidence type="ECO:0000313" key="2">
    <source>
        <dbReference type="EMBL" id="TCN73245.1"/>
    </source>
</evidence>
<dbReference type="AlphaFoldDB" id="A0A4R2F1L7"/>
<dbReference type="InterPro" id="IPR025665">
    <property type="entry name" value="Beta-barrel_OMP_2"/>
</dbReference>
<keyword evidence="3" id="KW-1185">Reference proteome</keyword>
<dbReference type="Proteomes" id="UP000294830">
    <property type="component" value="Unassembled WGS sequence"/>
</dbReference>
<evidence type="ECO:0000313" key="3">
    <source>
        <dbReference type="Proteomes" id="UP000294830"/>
    </source>
</evidence>
<gene>
    <name evidence="2" type="ORF">CLV25_101466</name>
</gene>
<name>A0A4R2F1L7_9BACT</name>
<reference evidence="2 3" key="1">
    <citation type="submission" date="2019-03" db="EMBL/GenBank/DDBJ databases">
        <title>Genomic Encyclopedia of Archaeal and Bacterial Type Strains, Phase II (KMG-II): from individual species to whole genera.</title>
        <authorList>
            <person name="Goeker M."/>
        </authorList>
    </citation>
    <scope>NUCLEOTIDE SEQUENCE [LARGE SCALE GENOMIC DNA]</scope>
    <source>
        <strain evidence="2 3">RL-C</strain>
    </source>
</reference>
<accession>A0A4R2F1L7</accession>
<dbReference type="RefSeq" id="WP_131838019.1">
    <property type="nucleotide sequence ID" value="NZ_SLWB01000001.1"/>
</dbReference>
<dbReference type="Pfam" id="PF13568">
    <property type="entry name" value="OMP_b-brl_2"/>
    <property type="match status" value="1"/>
</dbReference>
<sequence>MKSLKHTIQLLVLLTLIAEIPFQSTAQRRRSYRSSQSNATYSYGATAGFNISSLAPENGSNSNNMLGFFGGGFFEYRFTEKIGGQINVNFIQLGGEKIPTTLLFSPNSIFLYDVKSIDLSIYGIDVPLTAKYHFTEFSPEFYVNLGLSGTYILKAQAALNKETSVGGMYSSNTTYVDVTKKVQNLQACGVVGCGTSIPLGNLSILLDITFHYGITDLSANNIAANNGFNSKFLKVGVGVVF</sequence>
<proteinExistence type="predicted"/>
<comment type="caution">
    <text evidence="2">The sequence shown here is derived from an EMBL/GenBank/DDBJ whole genome shotgun (WGS) entry which is preliminary data.</text>
</comment>
<organism evidence="2 3">
    <name type="scientific">Acetobacteroides hydrogenigenes</name>
    <dbReference type="NCBI Taxonomy" id="979970"/>
    <lineage>
        <taxon>Bacteria</taxon>
        <taxon>Pseudomonadati</taxon>
        <taxon>Bacteroidota</taxon>
        <taxon>Bacteroidia</taxon>
        <taxon>Bacteroidales</taxon>
        <taxon>Rikenellaceae</taxon>
        <taxon>Acetobacteroides</taxon>
    </lineage>
</organism>
<dbReference type="OrthoDB" id="1419682at2"/>
<evidence type="ECO:0000259" key="1">
    <source>
        <dbReference type="Pfam" id="PF13568"/>
    </source>
</evidence>
<protein>
    <submittedName>
        <fullName evidence="2">Outer membrane protein with beta-barrel domain</fullName>
    </submittedName>
</protein>
<feature type="domain" description="Outer membrane protein beta-barrel" evidence="1">
    <location>
        <begin position="35"/>
        <end position="217"/>
    </location>
</feature>
<dbReference type="EMBL" id="SLWB01000001">
    <property type="protein sequence ID" value="TCN73245.1"/>
    <property type="molecule type" value="Genomic_DNA"/>
</dbReference>